<dbReference type="InterPro" id="IPR029072">
    <property type="entry name" value="YebC-like"/>
</dbReference>
<dbReference type="Gene3D" id="3.30.70.980">
    <property type="match status" value="2"/>
</dbReference>
<keyword evidence="2 6" id="KW-0963">Cytoplasm</keyword>
<dbReference type="Pfam" id="PF20772">
    <property type="entry name" value="TACO1_YebC_N"/>
    <property type="match status" value="1"/>
</dbReference>
<evidence type="ECO:0000256" key="1">
    <source>
        <dbReference type="ARBA" id="ARBA00008724"/>
    </source>
</evidence>
<dbReference type="NCBIfam" id="NF001030">
    <property type="entry name" value="PRK00110.1"/>
    <property type="match status" value="1"/>
</dbReference>
<dbReference type="PANTHER" id="PTHR12532">
    <property type="entry name" value="TRANSLATIONAL ACTIVATOR OF CYTOCHROME C OXIDASE 1"/>
    <property type="match status" value="1"/>
</dbReference>
<feature type="domain" description="TACO1/YebC-like second and third" evidence="7">
    <location>
        <begin position="104"/>
        <end position="263"/>
    </location>
</feature>
<evidence type="ECO:0000259" key="7">
    <source>
        <dbReference type="Pfam" id="PF01709"/>
    </source>
</evidence>
<evidence type="ECO:0000313" key="10">
    <source>
        <dbReference type="Proteomes" id="UP000654345"/>
    </source>
</evidence>
<dbReference type="HAMAP" id="MF_00693">
    <property type="entry name" value="Transcrip_reg_TACO1"/>
    <property type="match status" value="1"/>
</dbReference>
<dbReference type="Pfam" id="PF01709">
    <property type="entry name" value="Transcrip_reg"/>
    <property type="match status" value="1"/>
</dbReference>
<gene>
    <name evidence="9" type="ORF">KSB_33870</name>
</gene>
<evidence type="ECO:0000256" key="2">
    <source>
        <dbReference type="ARBA" id="ARBA00022490"/>
    </source>
</evidence>
<sequence>MLEAYFQQCHSYNKIKLGSNDMSGHSKWAQIRRSKGVNDARRGQLFTRLGREIVVAVREGGSGDTAANFRLRMAVQRARDANMPLDNIERTIKRAVGGAEGFSLEEITYEGYGPGGTAILVQTMTENRNRTVAEVRNAFNRNAGNMGENGCVDWLFELKGIIEIELAGKDPDELSLEALDLGADDVEPVAADSETLTIYTDSSELESMRKALEEKGYTIVKAETSMVPKTKAEITDEKQAHQLMRLIDKLEDLDDVQGVHTNADFPEEFAASYQ</sequence>
<comment type="caution">
    <text evidence="9">The sequence shown here is derived from an EMBL/GenBank/DDBJ whole genome shotgun (WGS) entry which is preliminary data.</text>
</comment>
<dbReference type="InterPro" id="IPR002876">
    <property type="entry name" value="Transcrip_reg_TACO1-like"/>
</dbReference>
<dbReference type="InterPro" id="IPR048300">
    <property type="entry name" value="TACO1_YebC-like_2nd/3rd_dom"/>
</dbReference>
<comment type="subcellular location">
    <subcellularLocation>
        <location evidence="6">Cytoplasm</location>
    </subcellularLocation>
</comment>
<dbReference type="InterPro" id="IPR017856">
    <property type="entry name" value="Integrase-like_N"/>
</dbReference>
<dbReference type="Gene3D" id="1.10.10.200">
    <property type="match status" value="1"/>
</dbReference>
<dbReference type="Proteomes" id="UP000654345">
    <property type="component" value="Unassembled WGS sequence"/>
</dbReference>
<organism evidence="9 10">
    <name type="scientific">Ktedonobacter robiniae</name>
    <dbReference type="NCBI Taxonomy" id="2778365"/>
    <lineage>
        <taxon>Bacteria</taxon>
        <taxon>Bacillati</taxon>
        <taxon>Chloroflexota</taxon>
        <taxon>Ktedonobacteria</taxon>
        <taxon>Ktedonobacterales</taxon>
        <taxon>Ktedonobacteraceae</taxon>
        <taxon>Ktedonobacter</taxon>
    </lineage>
</organism>
<dbReference type="InterPro" id="IPR026564">
    <property type="entry name" value="Transcrip_reg_TACO1-like_dom3"/>
</dbReference>
<keyword evidence="10" id="KW-1185">Reference proteome</keyword>
<keyword evidence="3 6" id="KW-0805">Transcription regulation</keyword>
<evidence type="ECO:0000259" key="8">
    <source>
        <dbReference type="Pfam" id="PF20772"/>
    </source>
</evidence>
<evidence type="ECO:0000313" key="9">
    <source>
        <dbReference type="EMBL" id="GHO54912.1"/>
    </source>
</evidence>
<reference evidence="9 10" key="1">
    <citation type="journal article" date="2021" name="Int. J. Syst. Evol. Microbiol.">
        <title>Reticulibacter mediterranei gen. nov., sp. nov., within the new family Reticulibacteraceae fam. nov., and Ktedonospora formicarum gen. nov., sp. nov., Ktedonobacter robiniae sp. nov., Dictyobacter formicarum sp. nov. and Dictyobacter arantiisoli sp. nov., belonging to the class Ktedonobacteria.</title>
        <authorList>
            <person name="Yabe S."/>
            <person name="Zheng Y."/>
            <person name="Wang C.M."/>
            <person name="Sakai Y."/>
            <person name="Abe K."/>
            <person name="Yokota A."/>
            <person name="Donadio S."/>
            <person name="Cavaletti L."/>
            <person name="Monciardini P."/>
        </authorList>
    </citation>
    <scope>NUCLEOTIDE SEQUENCE [LARGE SCALE GENOMIC DNA]</scope>
    <source>
        <strain evidence="9 10">SOSP1-30</strain>
    </source>
</reference>
<protein>
    <recommendedName>
        <fullName evidence="6">Probable transcriptional regulatory protein KSB_33870</fullName>
    </recommendedName>
</protein>
<evidence type="ECO:0000256" key="4">
    <source>
        <dbReference type="ARBA" id="ARBA00023125"/>
    </source>
</evidence>
<dbReference type="PANTHER" id="PTHR12532:SF6">
    <property type="entry name" value="TRANSCRIPTIONAL REGULATORY PROTEIN YEBC-RELATED"/>
    <property type="match status" value="1"/>
</dbReference>
<proteinExistence type="inferred from homology"/>
<feature type="domain" description="TACO1/YebC-like N-terminal" evidence="8">
    <location>
        <begin position="26"/>
        <end position="97"/>
    </location>
</feature>
<evidence type="ECO:0000256" key="6">
    <source>
        <dbReference type="HAMAP-Rule" id="MF_00693"/>
    </source>
</evidence>
<name>A0ABQ3URA7_9CHLR</name>
<dbReference type="NCBIfam" id="TIGR01033">
    <property type="entry name" value="YebC/PmpR family DNA-binding transcriptional regulator"/>
    <property type="match status" value="1"/>
</dbReference>
<dbReference type="EMBL" id="BNJG01000001">
    <property type="protein sequence ID" value="GHO54912.1"/>
    <property type="molecule type" value="Genomic_DNA"/>
</dbReference>
<evidence type="ECO:0000256" key="5">
    <source>
        <dbReference type="ARBA" id="ARBA00023163"/>
    </source>
</evidence>
<keyword evidence="5 6" id="KW-0804">Transcription</keyword>
<dbReference type="InterPro" id="IPR049083">
    <property type="entry name" value="TACO1_YebC_N"/>
</dbReference>
<comment type="similarity">
    <text evidence="1 6">Belongs to the TACO1 family.</text>
</comment>
<keyword evidence="4 6" id="KW-0238">DNA-binding</keyword>
<dbReference type="SUPFAM" id="SSF75625">
    <property type="entry name" value="YebC-like"/>
    <property type="match status" value="1"/>
</dbReference>
<accession>A0ABQ3URA7</accession>
<dbReference type="NCBIfam" id="NF009044">
    <property type="entry name" value="PRK12378.1"/>
    <property type="match status" value="1"/>
</dbReference>
<evidence type="ECO:0000256" key="3">
    <source>
        <dbReference type="ARBA" id="ARBA00023015"/>
    </source>
</evidence>